<evidence type="ECO:0000256" key="1">
    <source>
        <dbReference type="SAM" id="MobiDB-lite"/>
    </source>
</evidence>
<feature type="compositionally biased region" description="Polar residues" evidence="1">
    <location>
        <begin position="458"/>
        <end position="469"/>
    </location>
</feature>
<dbReference type="InterPro" id="IPR001357">
    <property type="entry name" value="BRCT_dom"/>
</dbReference>
<feature type="region of interest" description="Disordered" evidence="1">
    <location>
        <begin position="190"/>
        <end position="238"/>
    </location>
</feature>
<dbReference type="CDD" id="cd17716">
    <property type="entry name" value="BRCT_microcephalin_rpt1"/>
    <property type="match status" value="1"/>
</dbReference>
<dbReference type="AlphaFoldDB" id="A0AAV9V095"/>
<dbReference type="SUPFAM" id="SSF52113">
    <property type="entry name" value="BRCT domain"/>
    <property type="match status" value="1"/>
</dbReference>
<feature type="compositionally biased region" description="Polar residues" evidence="1">
    <location>
        <begin position="201"/>
        <end position="215"/>
    </location>
</feature>
<evidence type="ECO:0000313" key="3">
    <source>
        <dbReference type="EMBL" id="KAK6349345.1"/>
    </source>
</evidence>
<feature type="region of interest" description="Disordered" evidence="1">
    <location>
        <begin position="138"/>
        <end position="168"/>
    </location>
</feature>
<feature type="compositionally biased region" description="Basic and acidic residues" evidence="1">
    <location>
        <begin position="158"/>
        <end position="167"/>
    </location>
</feature>
<organism evidence="3 4">
    <name type="scientific">Orbilia blumenaviensis</name>
    <dbReference type="NCBI Taxonomy" id="1796055"/>
    <lineage>
        <taxon>Eukaryota</taxon>
        <taxon>Fungi</taxon>
        <taxon>Dikarya</taxon>
        <taxon>Ascomycota</taxon>
        <taxon>Pezizomycotina</taxon>
        <taxon>Orbiliomycetes</taxon>
        <taxon>Orbiliales</taxon>
        <taxon>Orbiliaceae</taxon>
        <taxon>Orbilia</taxon>
    </lineage>
</organism>
<keyword evidence="4" id="KW-1185">Reference proteome</keyword>
<dbReference type="EMBL" id="JAVHNS010000007">
    <property type="protein sequence ID" value="KAK6349345.1"/>
    <property type="molecule type" value="Genomic_DNA"/>
</dbReference>
<feature type="compositionally biased region" description="Low complexity" evidence="1">
    <location>
        <begin position="321"/>
        <end position="330"/>
    </location>
</feature>
<gene>
    <name evidence="3" type="ORF">TWF730_010093</name>
</gene>
<comment type="caution">
    <text evidence="3">The sequence shown here is derived from an EMBL/GenBank/DDBJ whole genome shotgun (WGS) entry which is preliminary data.</text>
</comment>
<proteinExistence type="predicted"/>
<reference evidence="3 4" key="1">
    <citation type="submission" date="2019-10" db="EMBL/GenBank/DDBJ databases">
        <authorList>
            <person name="Palmer J.M."/>
        </authorList>
    </citation>
    <scope>NUCLEOTIDE SEQUENCE [LARGE SCALE GENOMIC DNA]</scope>
    <source>
        <strain evidence="3 4">TWF730</strain>
    </source>
</reference>
<accession>A0AAV9V095</accession>
<feature type="region of interest" description="Disordered" evidence="1">
    <location>
        <begin position="1"/>
        <end position="36"/>
    </location>
</feature>
<dbReference type="PROSITE" id="PS50172">
    <property type="entry name" value="BRCT"/>
    <property type="match status" value="1"/>
</dbReference>
<sequence length="948" mass="102893">MDTPALRRSARKHPPSAARLLSTRRRVSTPRTAKGSTVKNCVVGTPLASKTPTALPKSILKKSVHFANTPTMPSLWDKENDCPSEDELVAATITPEPTKLPFTPASKKRATSTVIATPNSKLNLVSTPRLLQSSKKAAALKRKYTPEASPPKSRRKIARLDDKKLNEETDTPVKQLDFRTYSLDMGSAGTTLSSKKEKHAVNSTPSFTPRVTSTGIPAFNPRQGLHETPAKRPVKPMKNTPAIRAPVVQEEAEDIVNPFHPSAKKAAAEAFAMHSIKKVSSSSKDIFASTDSFVCPAPTSKGWDFESKPVVAPKSSQLATALATPARRPPVSTGMLSASTTNVVKPSRNLSRSLMSCPPKRPAVPISPSTPMAKKSVSGPKISDLATPARRPEAGISHGTTKKEEVASKISNLATPARRPDFGASLKTPKNDDPVAKISALATPARRPDFGASFAKPTASSKAKSTPTRESPLKEAPRRTHGLSPLKSAISMEDIKGLSSPVFEALSPSPLRDSFRVREAPAVRTPSPSRIPVKINQVSPIRPSIFGKSPAARRQNDQKEAPIFRDTFAKSAKKAPVNASTPGQQFLNRLFQTERKPVIYRDVDTPEKKVASPVNRRLSFTVSPSPKRPVKAEFDIFVDEPVAAPKKEPKKEDLVGDSITTAQVFAKSPPKTLGTRRESGIFFLSPDRAVTIGPFTQRLGGKQSPLRKEYEKEITESSGVNLLNTPTGNFFLDTMDAGDREIRTPKYVQGKTMIVPLKGCEEEDEDMDDEIVMPTSESTEEKSGARAEEEIGILSDMVVFLEVRTSDGADASASFAEDFKKLGAKVVKRWRLNTFGNSSKEINPMGVNLVVFKDGISQTFTKAKRAGVPCVGVAWIKECVSKNAKVPFDEFLVERTGLFGVKNQRRNSLVPKLHKCVTPRKGAPHKVIPSGFNGADENRSEVEKSKTG</sequence>
<feature type="compositionally biased region" description="Polar residues" evidence="1">
    <location>
        <begin position="334"/>
        <end position="354"/>
    </location>
</feature>
<feature type="region of interest" description="Disordered" evidence="1">
    <location>
        <begin position="321"/>
        <end position="486"/>
    </location>
</feature>
<dbReference type="Gene3D" id="3.40.50.10190">
    <property type="entry name" value="BRCT domain"/>
    <property type="match status" value="1"/>
</dbReference>
<protein>
    <recommendedName>
        <fullName evidence="2">BRCT domain-containing protein</fullName>
    </recommendedName>
</protein>
<name>A0AAV9V095_9PEZI</name>
<evidence type="ECO:0000259" key="2">
    <source>
        <dbReference type="PROSITE" id="PS50172"/>
    </source>
</evidence>
<evidence type="ECO:0000313" key="4">
    <source>
        <dbReference type="Proteomes" id="UP001373714"/>
    </source>
</evidence>
<feature type="region of interest" description="Disordered" evidence="1">
    <location>
        <begin position="927"/>
        <end position="948"/>
    </location>
</feature>
<feature type="domain" description="BRCT" evidence="2">
    <location>
        <begin position="789"/>
        <end position="893"/>
    </location>
</feature>
<feature type="compositionally biased region" description="Basic and acidic residues" evidence="1">
    <location>
        <begin position="936"/>
        <end position="948"/>
    </location>
</feature>
<dbReference type="InterPro" id="IPR036420">
    <property type="entry name" value="BRCT_dom_sf"/>
</dbReference>
<dbReference type="Proteomes" id="UP001373714">
    <property type="component" value="Unassembled WGS sequence"/>
</dbReference>